<dbReference type="PANTHER" id="PTHR36445">
    <property type="entry name" value="GTP CYCLOHYDROLASE MPTA"/>
    <property type="match status" value="1"/>
</dbReference>
<keyword evidence="1 2" id="KW-0378">Hydrolase</keyword>
<organism evidence="2 3">
    <name type="scientific">Pseudobacteriovorax antillogorgiicola</name>
    <dbReference type="NCBI Taxonomy" id="1513793"/>
    <lineage>
        <taxon>Bacteria</taxon>
        <taxon>Pseudomonadati</taxon>
        <taxon>Bdellovibrionota</taxon>
        <taxon>Oligoflexia</taxon>
        <taxon>Oligoflexales</taxon>
        <taxon>Pseudobacteriovoracaceae</taxon>
        <taxon>Pseudobacteriovorax</taxon>
    </lineage>
</organism>
<evidence type="ECO:0000313" key="2">
    <source>
        <dbReference type="EMBL" id="SMF32488.1"/>
    </source>
</evidence>
<name>A0A1Y6C202_9BACT</name>
<protein>
    <submittedName>
        <fullName evidence="2">GTP cyclohydrolase I</fullName>
    </submittedName>
</protein>
<keyword evidence="3" id="KW-1185">Reference proteome</keyword>
<accession>A0A1Y6C202</accession>
<dbReference type="NCBIfam" id="NF010200">
    <property type="entry name" value="PRK13674.1-1"/>
    <property type="match status" value="1"/>
</dbReference>
<dbReference type="AlphaFoldDB" id="A0A1Y6C202"/>
<dbReference type="Proteomes" id="UP000192907">
    <property type="component" value="Unassembled WGS sequence"/>
</dbReference>
<dbReference type="GO" id="GO:0003934">
    <property type="term" value="F:GTP cyclohydrolase I activity"/>
    <property type="evidence" value="ECO:0007669"/>
    <property type="project" value="InterPro"/>
</dbReference>
<dbReference type="RefSeq" id="WP_132320696.1">
    <property type="nucleotide sequence ID" value="NZ_FWZT01000010.1"/>
</dbReference>
<dbReference type="STRING" id="1513793.SAMN06296036_11032"/>
<dbReference type="PANTHER" id="PTHR36445:SF1">
    <property type="entry name" value="GTP CYCLOHYDROLASE MPTA"/>
    <property type="match status" value="1"/>
</dbReference>
<evidence type="ECO:0000313" key="3">
    <source>
        <dbReference type="Proteomes" id="UP000192907"/>
    </source>
</evidence>
<gene>
    <name evidence="2" type="ORF">SAMN06296036_11032</name>
</gene>
<dbReference type="InterPro" id="IPR003801">
    <property type="entry name" value="GTP_cyclohydrolase_FolE2/MptA"/>
</dbReference>
<dbReference type="Gene3D" id="3.10.270.10">
    <property type="entry name" value="Urate Oxidase"/>
    <property type="match status" value="1"/>
</dbReference>
<evidence type="ECO:0000256" key="1">
    <source>
        <dbReference type="ARBA" id="ARBA00022801"/>
    </source>
</evidence>
<dbReference type="OrthoDB" id="5289451at2"/>
<dbReference type="EMBL" id="FWZT01000010">
    <property type="protein sequence ID" value="SMF32488.1"/>
    <property type="molecule type" value="Genomic_DNA"/>
</dbReference>
<reference evidence="3" key="1">
    <citation type="submission" date="2017-04" db="EMBL/GenBank/DDBJ databases">
        <authorList>
            <person name="Varghese N."/>
            <person name="Submissions S."/>
        </authorList>
    </citation>
    <scope>NUCLEOTIDE SEQUENCE [LARGE SCALE GENOMIC DNA]</scope>
    <source>
        <strain evidence="3">RKEM611</strain>
    </source>
</reference>
<proteinExistence type="predicted"/>
<sequence>MLDSEKALATDKLSDVAADSSSPWSIGIDQSGMTKIAVPINLDLNELGHQTQFAEAAVSVNMINPQSKGIHMSRLYLRLTQRMESEPFSMNLVEQLLEDFLASHQDISDSAYLRLAFKLPIKRPALISTHSGWRLYPVVIESKKDGQGFHHQVSLELQYSSTCPCSASLSRQLIQDKFRQDFGGENTVSAGEMLAWLGKESSICGVPHSQRSTAKVSFSLDNIYGLDLVHLVRHLEDKLQTPVQTAVKREDEQEFARLNAANLMFVEDAVRNIYKAMQSVSYARRVTVETIHHESLHAHDARAMIQKSVH</sequence>
<dbReference type="Pfam" id="PF02649">
    <property type="entry name" value="GCHY-1"/>
    <property type="match status" value="1"/>
</dbReference>